<organism evidence="12">
    <name type="scientific">Streptomyces haneummycinicus</name>
    <dbReference type="NCBI Taxonomy" id="3074435"/>
    <lineage>
        <taxon>Bacteria</taxon>
        <taxon>Bacillati</taxon>
        <taxon>Actinomycetota</taxon>
        <taxon>Actinomycetes</taxon>
        <taxon>Kitasatosporales</taxon>
        <taxon>Streptomycetaceae</taxon>
        <taxon>Streptomyces</taxon>
    </lineage>
</organism>
<dbReference type="Gene3D" id="3.30.70.20">
    <property type="match status" value="1"/>
</dbReference>
<dbReference type="GO" id="GO:0046872">
    <property type="term" value="F:metal ion binding"/>
    <property type="evidence" value="ECO:0007669"/>
    <property type="project" value="UniProtKB-KW"/>
</dbReference>
<evidence type="ECO:0000256" key="6">
    <source>
        <dbReference type="ARBA" id="ARBA00022723"/>
    </source>
</evidence>
<evidence type="ECO:0000256" key="1">
    <source>
        <dbReference type="ARBA" id="ARBA00001927"/>
    </source>
</evidence>
<dbReference type="GO" id="GO:0030313">
    <property type="term" value="C:cell envelope"/>
    <property type="evidence" value="ECO:0007669"/>
    <property type="project" value="UniProtKB-SubCell"/>
</dbReference>
<dbReference type="GO" id="GO:0016020">
    <property type="term" value="C:membrane"/>
    <property type="evidence" value="ECO:0007669"/>
    <property type="project" value="TreeGrafter"/>
</dbReference>
<keyword evidence="7" id="KW-0677">Repeat</keyword>
<dbReference type="GO" id="GO:0009061">
    <property type="term" value="P:anaerobic respiration"/>
    <property type="evidence" value="ECO:0007669"/>
    <property type="project" value="TreeGrafter"/>
</dbReference>
<evidence type="ECO:0000256" key="3">
    <source>
        <dbReference type="ARBA" id="ARBA00004196"/>
    </source>
</evidence>
<keyword evidence="10" id="KW-0411">Iron-sulfur</keyword>
<dbReference type="PANTHER" id="PTHR43518">
    <property type="entry name" value="NITRATE REDUCTASE BETA SUBUNIT"/>
    <property type="match status" value="1"/>
</dbReference>
<evidence type="ECO:0000256" key="2">
    <source>
        <dbReference type="ARBA" id="ARBA00001966"/>
    </source>
</evidence>
<evidence type="ECO:0008006" key="13">
    <source>
        <dbReference type="Google" id="ProtNLM"/>
    </source>
</evidence>
<evidence type="ECO:0000256" key="4">
    <source>
        <dbReference type="ARBA" id="ARBA00022448"/>
    </source>
</evidence>
<evidence type="ECO:0000256" key="9">
    <source>
        <dbReference type="ARBA" id="ARBA00023004"/>
    </source>
</evidence>
<keyword evidence="8" id="KW-0249">Electron transport</keyword>
<evidence type="ECO:0000313" key="12">
    <source>
        <dbReference type="EMBL" id="BFO18543.1"/>
    </source>
</evidence>
<accession>A0AAT9HMQ3</accession>
<evidence type="ECO:0000256" key="11">
    <source>
        <dbReference type="SAM" id="MobiDB-lite"/>
    </source>
</evidence>
<dbReference type="GO" id="GO:0051539">
    <property type="term" value="F:4 iron, 4 sulfur cluster binding"/>
    <property type="evidence" value="ECO:0007669"/>
    <property type="project" value="UniProtKB-KW"/>
</dbReference>
<sequence>MHLLLPRVEVGLPTVCSETCVGRLRYLGLVLYDADRVLEAASTPDDTGLYEAQRQVFLDPHDPRVVAAAERADIPGTGSRPPSGPPSTP</sequence>
<gene>
    <name evidence="12" type="ORF">SHKM778_49310</name>
</gene>
<name>A0AAT9HMQ3_9ACTN</name>
<evidence type="ECO:0000256" key="8">
    <source>
        <dbReference type="ARBA" id="ARBA00022982"/>
    </source>
</evidence>
<proteinExistence type="predicted"/>
<reference evidence="12" key="2">
    <citation type="submission" date="2024-07" db="EMBL/GenBank/DDBJ databases">
        <title>Streptomyces haneummycinica sp. nov., a new antibiotic-producing actinobacterium isolated from marine sediment.</title>
        <authorList>
            <person name="Uemura M."/>
            <person name="Hamada M."/>
            <person name="Hirano S."/>
            <person name="Kobayashi K."/>
            <person name="Ohshiro T."/>
            <person name="Kobayashi T."/>
            <person name="Terahara T."/>
        </authorList>
    </citation>
    <scope>NUCLEOTIDE SEQUENCE</scope>
    <source>
        <strain evidence="12">KM77-8</strain>
    </source>
</reference>
<keyword evidence="4" id="KW-0813">Transport</keyword>
<comment type="subcellular location">
    <subcellularLocation>
        <location evidence="3">Cell envelope</location>
    </subcellularLocation>
</comment>
<dbReference type="AlphaFoldDB" id="A0AAT9HMQ3"/>
<dbReference type="GO" id="GO:0009055">
    <property type="term" value="F:electron transfer activity"/>
    <property type="evidence" value="ECO:0007669"/>
    <property type="project" value="TreeGrafter"/>
</dbReference>
<evidence type="ECO:0000256" key="10">
    <source>
        <dbReference type="ARBA" id="ARBA00023014"/>
    </source>
</evidence>
<comment type="cofactor">
    <cofactor evidence="1">
        <name>[3Fe-4S] cluster</name>
        <dbReference type="ChEBI" id="CHEBI:21137"/>
    </cofactor>
</comment>
<keyword evidence="6" id="KW-0479">Metal-binding</keyword>
<evidence type="ECO:0000256" key="5">
    <source>
        <dbReference type="ARBA" id="ARBA00022485"/>
    </source>
</evidence>
<feature type="region of interest" description="Disordered" evidence="11">
    <location>
        <begin position="70"/>
        <end position="89"/>
    </location>
</feature>
<reference evidence="12" key="1">
    <citation type="submission" date="2024-06" db="EMBL/GenBank/DDBJ databases">
        <authorList>
            <consortium name="consrtm"/>
            <person name="Uemura M."/>
            <person name="Terahara T."/>
        </authorList>
    </citation>
    <scope>NUCLEOTIDE SEQUENCE</scope>
    <source>
        <strain evidence="12">KM77-8</strain>
    </source>
</reference>
<keyword evidence="9" id="KW-0408">Iron</keyword>
<protein>
    <recommendedName>
        <fullName evidence="13">4Fe-4S Mo/W bis-MGD-type domain-containing protein</fullName>
    </recommendedName>
</protein>
<evidence type="ECO:0000256" key="7">
    <source>
        <dbReference type="ARBA" id="ARBA00022737"/>
    </source>
</evidence>
<dbReference type="PANTHER" id="PTHR43518:SF1">
    <property type="entry name" value="RESPIRATORY NITRATE REDUCTASE 1 BETA CHAIN"/>
    <property type="match status" value="1"/>
</dbReference>
<keyword evidence="5" id="KW-0004">4Fe-4S</keyword>
<dbReference type="SUPFAM" id="SSF54862">
    <property type="entry name" value="4Fe-4S ferredoxins"/>
    <property type="match status" value="1"/>
</dbReference>
<comment type="cofactor">
    <cofactor evidence="2">
        <name>[4Fe-4S] cluster</name>
        <dbReference type="ChEBI" id="CHEBI:49883"/>
    </cofactor>
</comment>
<dbReference type="EMBL" id="AP035768">
    <property type="protein sequence ID" value="BFO18543.1"/>
    <property type="molecule type" value="Genomic_DNA"/>
</dbReference>